<proteinExistence type="predicted"/>
<protein>
    <submittedName>
        <fullName evidence="4">C-C motif chemokine 3-like</fullName>
    </submittedName>
</protein>
<dbReference type="AlphaFoldDB" id="A0A1V4K0Q0"/>
<dbReference type="SMART" id="SM00199">
    <property type="entry name" value="SCY"/>
    <property type="match status" value="1"/>
</dbReference>
<dbReference type="InterPro" id="IPR039809">
    <property type="entry name" value="Chemokine_b/g/d"/>
</dbReference>
<dbReference type="EMBL" id="LSYS01005191">
    <property type="protein sequence ID" value="OPJ78039.1"/>
    <property type="molecule type" value="Genomic_DNA"/>
</dbReference>
<evidence type="ECO:0000313" key="4">
    <source>
        <dbReference type="EMBL" id="OPJ78039.1"/>
    </source>
</evidence>
<organism evidence="4 5">
    <name type="scientific">Patagioenas fasciata monilis</name>
    <dbReference type="NCBI Taxonomy" id="372326"/>
    <lineage>
        <taxon>Eukaryota</taxon>
        <taxon>Metazoa</taxon>
        <taxon>Chordata</taxon>
        <taxon>Craniata</taxon>
        <taxon>Vertebrata</taxon>
        <taxon>Euteleostomi</taxon>
        <taxon>Archelosauria</taxon>
        <taxon>Archosauria</taxon>
        <taxon>Dinosauria</taxon>
        <taxon>Saurischia</taxon>
        <taxon>Theropoda</taxon>
        <taxon>Coelurosauria</taxon>
        <taxon>Aves</taxon>
        <taxon>Neognathae</taxon>
        <taxon>Neoaves</taxon>
        <taxon>Columbimorphae</taxon>
        <taxon>Columbiformes</taxon>
        <taxon>Columbidae</taxon>
        <taxon>Patagioenas</taxon>
    </lineage>
</organism>
<dbReference type="InterPro" id="IPR001811">
    <property type="entry name" value="Chemokine_IL8-like_dom"/>
</dbReference>
<dbReference type="Gene3D" id="2.40.50.40">
    <property type="match status" value="1"/>
</dbReference>
<dbReference type="OrthoDB" id="9892424at2759"/>
<dbReference type="SUPFAM" id="SSF54117">
    <property type="entry name" value="Interleukin 8-like chemokines"/>
    <property type="match status" value="1"/>
</dbReference>
<feature type="signal peptide" evidence="2">
    <location>
        <begin position="1"/>
        <end position="23"/>
    </location>
</feature>
<dbReference type="PANTHER" id="PTHR12015">
    <property type="entry name" value="SMALL INDUCIBLE CYTOKINE A"/>
    <property type="match status" value="1"/>
</dbReference>
<evidence type="ECO:0000313" key="5">
    <source>
        <dbReference type="Proteomes" id="UP000190648"/>
    </source>
</evidence>
<dbReference type="CDD" id="cd00272">
    <property type="entry name" value="Chemokine_CC"/>
    <property type="match status" value="1"/>
</dbReference>
<name>A0A1V4K0Q0_PATFA</name>
<evidence type="ECO:0000256" key="1">
    <source>
        <dbReference type="ARBA" id="ARBA00022514"/>
    </source>
</evidence>
<dbReference type="Proteomes" id="UP000190648">
    <property type="component" value="Unassembled WGS sequence"/>
</dbReference>
<sequence>MLTARTVLLLAMLLTFSLHRAAAYDSPNECCYNHAEKPIRRIKYLYETPNACSLPSVVIVTLDGAMICADPKKRWVMRAMKRFQRKK</sequence>
<gene>
    <name evidence="4" type="ORF">AV530_015040</name>
</gene>
<feature type="chain" id="PRO_5013274204" evidence="2">
    <location>
        <begin position="24"/>
        <end position="87"/>
    </location>
</feature>
<accession>A0A1V4K0Q0</accession>
<comment type="caution">
    <text evidence="4">The sequence shown here is derived from an EMBL/GenBank/DDBJ whole genome shotgun (WGS) entry which is preliminary data.</text>
</comment>
<dbReference type="InterPro" id="IPR036048">
    <property type="entry name" value="Interleukin_8-like_sf"/>
</dbReference>
<keyword evidence="5" id="KW-1185">Reference proteome</keyword>
<evidence type="ECO:0000256" key="2">
    <source>
        <dbReference type="SAM" id="SignalP"/>
    </source>
</evidence>
<keyword evidence="1" id="KW-0202">Cytokine</keyword>
<dbReference type="GO" id="GO:0006955">
    <property type="term" value="P:immune response"/>
    <property type="evidence" value="ECO:0007669"/>
    <property type="project" value="InterPro"/>
</dbReference>
<reference evidence="4 5" key="1">
    <citation type="submission" date="2016-02" db="EMBL/GenBank/DDBJ databases">
        <title>Band-tailed pigeon sequencing and assembly.</title>
        <authorList>
            <person name="Soares A.E."/>
            <person name="Novak B.J."/>
            <person name="Rice E.S."/>
            <person name="O'Connell B."/>
            <person name="Chang D."/>
            <person name="Weber S."/>
            <person name="Shapiro B."/>
        </authorList>
    </citation>
    <scope>NUCLEOTIDE SEQUENCE [LARGE SCALE GENOMIC DNA]</scope>
    <source>
        <strain evidence="4">BTP2013</strain>
        <tissue evidence="4">Blood</tissue>
    </source>
</reference>
<feature type="domain" description="Chemokine interleukin-8-like" evidence="3">
    <location>
        <begin position="27"/>
        <end position="83"/>
    </location>
</feature>
<dbReference type="Pfam" id="PF00048">
    <property type="entry name" value="IL8"/>
    <property type="match status" value="1"/>
</dbReference>
<evidence type="ECO:0000259" key="3">
    <source>
        <dbReference type="SMART" id="SM00199"/>
    </source>
</evidence>
<keyword evidence="2" id="KW-0732">Signal</keyword>
<dbReference type="GO" id="GO:0008009">
    <property type="term" value="F:chemokine activity"/>
    <property type="evidence" value="ECO:0007669"/>
    <property type="project" value="InterPro"/>
</dbReference>
<dbReference type="GO" id="GO:0005615">
    <property type="term" value="C:extracellular space"/>
    <property type="evidence" value="ECO:0007669"/>
    <property type="project" value="UniProtKB-KW"/>
</dbReference>
<dbReference type="STRING" id="372326.A0A1V4K0Q0"/>